<accession>A0A3N4K8Q0</accession>
<protein>
    <submittedName>
        <fullName evidence="2">Uncharacterized protein</fullName>
    </submittedName>
</protein>
<dbReference type="Proteomes" id="UP000276215">
    <property type="component" value="Unassembled WGS sequence"/>
</dbReference>
<proteinExistence type="predicted"/>
<feature type="compositionally biased region" description="Low complexity" evidence="1">
    <location>
        <begin position="1"/>
        <end position="24"/>
    </location>
</feature>
<keyword evidence="3" id="KW-1185">Reference proteome</keyword>
<name>A0A3N4K8Q0_9PEZI</name>
<evidence type="ECO:0000313" key="2">
    <source>
        <dbReference type="EMBL" id="RPB05729.1"/>
    </source>
</evidence>
<feature type="compositionally biased region" description="Basic residues" evidence="1">
    <location>
        <begin position="56"/>
        <end position="84"/>
    </location>
</feature>
<dbReference type="AlphaFoldDB" id="A0A3N4K8Q0"/>
<evidence type="ECO:0000313" key="3">
    <source>
        <dbReference type="Proteomes" id="UP000276215"/>
    </source>
</evidence>
<dbReference type="EMBL" id="ML120352">
    <property type="protein sequence ID" value="RPB05729.1"/>
    <property type="molecule type" value="Genomic_DNA"/>
</dbReference>
<reference evidence="2 3" key="1">
    <citation type="journal article" date="2018" name="Nat. Ecol. Evol.">
        <title>Pezizomycetes genomes reveal the molecular basis of ectomycorrhizal truffle lifestyle.</title>
        <authorList>
            <person name="Murat C."/>
            <person name="Payen T."/>
            <person name="Noel B."/>
            <person name="Kuo A."/>
            <person name="Morin E."/>
            <person name="Chen J."/>
            <person name="Kohler A."/>
            <person name="Krizsan K."/>
            <person name="Balestrini R."/>
            <person name="Da Silva C."/>
            <person name="Montanini B."/>
            <person name="Hainaut M."/>
            <person name="Levati E."/>
            <person name="Barry K.W."/>
            <person name="Belfiori B."/>
            <person name="Cichocki N."/>
            <person name="Clum A."/>
            <person name="Dockter R.B."/>
            <person name="Fauchery L."/>
            <person name="Guy J."/>
            <person name="Iotti M."/>
            <person name="Le Tacon F."/>
            <person name="Lindquist E.A."/>
            <person name="Lipzen A."/>
            <person name="Malagnac F."/>
            <person name="Mello A."/>
            <person name="Molinier V."/>
            <person name="Miyauchi S."/>
            <person name="Poulain J."/>
            <person name="Riccioni C."/>
            <person name="Rubini A."/>
            <person name="Sitrit Y."/>
            <person name="Splivallo R."/>
            <person name="Traeger S."/>
            <person name="Wang M."/>
            <person name="Zifcakova L."/>
            <person name="Wipf D."/>
            <person name="Zambonelli A."/>
            <person name="Paolocci F."/>
            <person name="Nowrousian M."/>
            <person name="Ottonello S."/>
            <person name="Baldrian P."/>
            <person name="Spatafora J.W."/>
            <person name="Henrissat B."/>
            <person name="Nagy L.G."/>
            <person name="Aury J.M."/>
            <person name="Wincker P."/>
            <person name="Grigoriev I.V."/>
            <person name="Bonfante P."/>
            <person name="Martin F.M."/>
        </authorList>
    </citation>
    <scope>NUCLEOTIDE SEQUENCE [LARGE SCALE GENOMIC DNA]</scope>
    <source>
        <strain evidence="2 3">120613-1</strain>
    </source>
</reference>
<evidence type="ECO:0000256" key="1">
    <source>
        <dbReference type="SAM" id="MobiDB-lite"/>
    </source>
</evidence>
<feature type="region of interest" description="Disordered" evidence="1">
    <location>
        <begin position="1"/>
        <end position="109"/>
    </location>
</feature>
<gene>
    <name evidence="2" type="ORF">L873DRAFT_533955</name>
</gene>
<sequence length="176" mass="19943">MAPSTTTSTTIMTSPTTNNRLTPPRTKERRTPPSTKQNKAKDKPNSPDLCSDTLSRHRHRRIPDRQKKKKRSPERARNLNKSHQRGTYSPIHPTCQIEMPPNPFGRKRPKDRRMLGIWKKGPKLPSLYSGLFLPYPCSPHVGTGHHHGITAELHHNTLATINDTFSITPYTSSLSV</sequence>
<organism evidence="2 3">
    <name type="scientific">Choiromyces venosus 120613-1</name>
    <dbReference type="NCBI Taxonomy" id="1336337"/>
    <lineage>
        <taxon>Eukaryota</taxon>
        <taxon>Fungi</taxon>
        <taxon>Dikarya</taxon>
        <taxon>Ascomycota</taxon>
        <taxon>Pezizomycotina</taxon>
        <taxon>Pezizomycetes</taxon>
        <taxon>Pezizales</taxon>
        <taxon>Tuberaceae</taxon>
        <taxon>Choiromyces</taxon>
    </lineage>
</organism>